<dbReference type="RefSeq" id="WP_008277144.1">
    <property type="nucleotide sequence ID" value="NZ_AAXW01000037.1"/>
</dbReference>
<dbReference type="Pfam" id="PF05618">
    <property type="entry name" value="Zn_protease"/>
    <property type="match status" value="1"/>
</dbReference>
<feature type="chain" id="PRO_5002653924" description="Retropepsin-like aspartic endopeptidase domain-containing protein" evidence="1">
    <location>
        <begin position="38"/>
        <end position="190"/>
    </location>
</feature>
<keyword evidence="4" id="KW-1185">Reference proteome</keyword>
<feature type="domain" description="Retropepsin-like aspartic endopeptidase" evidence="2">
    <location>
        <begin position="48"/>
        <end position="181"/>
    </location>
</feature>
<dbReference type="OrthoDB" id="9782977at2"/>
<evidence type="ECO:0000259" key="2">
    <source>
        <dbReference type="Pfam" id="PF05618"/>
    </source>
</evidence>
<keyword evidence="1" id="KW-0732">Signal</keyword>
<gene>
    <name evidence="3" type="ORF">CY0110_29219</name>
</gene>
<dbReference type="Gene3D" id="2.40.70.10">
    <property type="entry name" value="Acid Proteases"/>
    <property type="match status" value="1"/>
</dbReference>
<dbReference type="eggNOG" id="COG4067">
    <property type="taxonomic scope" value="Bacteria"/>
</dbReference>
<dbReference type="EMBL" id="AAXW01000037">
    <property type="protein sequence ID" value="EAZ89781.1"/>
    <property type="molecule type" value="Genomic_DNA"/>
</dbReference>
<dbReference type="PANTHER" id="PTHR38037">
    <property type="entry name" value="ZN_PROTEASE DOMAIN-CONTAINING PROTEIN"/>
    <property type="match status" value="1"/>
</dbReference>
<dbReference type="SUPFAM" id="SSF50630">
    <property type="entry name" value="Acid proteases"/>
    <property type="match status" value="1"/>
</dbReference>
<proteinExistence type="predicted"/>
<name>A3IUT8_9CHRO</name>
<accession>A3IUT8</accession>
<dbReference type="AlphaFoldDB" id="A3IUT8"/>
<protein>
    <recommendedName>
        <fullName evidence="2">Retropepsin-like aspartic endopeptidase domain-containing protein</fullName>
    </recommendedName>
</protein>
<organism evidence="3 4">
    <name type="scientific">Crocosphaera chwakensis CCY0110</name>
    <dbReference type="NCBI Taxonomy" id="391612"/>
    <lineage>
        <taxon>Bacteria</taxon>
        <taxon>Bacillati</taxon>
        <taxon>Cyanobacteriota</taxon>
        <taxon>Cyanophyceae</taxon>
        <taxon>Oscillatoriophycideae</taxon>
        <taxon>Chroococcales</taxon>
        <taxon>Aphanothecaceae</taxon>
        <taxon>Crocosphaera</taxon>
        <taxon>Crocosphaera chwakensis</taxon>
    </lineage>
</organism>
<reference evidence="3 4" key="1">
    <citation type="submission" date="2007-03" db="EMBL/GenBank/DDBJ databases">
        <authorList>
            <person name="Stal L."/>
            <person name="Ferriera S."/>
            <person name="Johnson J."/>
            <person name="Kravitz S."/>
            <person name="Beeson K."/>
            <person name="Sutton G."/>
            <person name="Rogers Y.-H."/>
            <person name="Friedman R."/>
            <person name="Frazier M."/>
            <person name="Venter J.C."/>
        </authorList>
    </citation>
    <scope>NUCLEOTIDE SEQUENCE [LARGE SCALE GENOMIC DNA]</scope>
    <source>
        <strain evidence="3 4">CCY0110</strain>
    </source>
</reference>
<feature type="signal peptide" evidence="1">
    <location>
        <begin position="1"/>
        <end position="37"/>
    </location>
</feature>
<dbReference type="Proteomes" id="UP000003781">
    <property type="component" value="Unassembled WGS sequence"/>
</dbReference>
<comment type="caution">
    <text evidence="3">The sequence shown here is derived from an EMBL/GenBank/DDBJ whole genome shotgun (WGS) entry which is preliminary data.</text>
</comment>
<evidence type="ECO:0000313" key="3">
    <source>
        <dbReference type="EMBL" id="EAZ89781.1"/>
    </source>
</evidence>
<sequence>MRNLFKRKHYPIKQITFSLLSATLLFCAGCGSQQTQASDGSEQPLKTVGWIEKGNIVGLDEPLEFKLDTGATTTSINAEIISKPDNETEAGGMIKFRFINGDDTSAVFERPITRWVKIKDGEGGYFRRPVVEMKLCIAGRWVEEEVNLADRDQFNYSVLIGRNMLKKGNLAIDSNKKFTNKSECKGQEVE</sequence>
<evidence type="ECO:0000256" key="1">
    <source>
        <dbReference type="SAM" id="SignalP"/>
    </source>
</evidence>
<dbReference type="PANTHER" id="PTHR38037:SF2">
    <property type="entry name" value="ATP-DEPENDENT ZINC PROTEASE DOMAIN-CONTAINING PROTEIN-RELATED"/>
    <property type="match status" value="1"/>
</dbReference>
<dbReference type="InterPro" id="IPR021109">
    <property type="entry name" value="Peptidase_aspartic_dom_sf"/>
</dbReference>
<evidence type="ECO:0000313" key="4">
    <source>
        <dbReference type="Proteomes" id="UP000003781"/>
    </source>
</evidence>
<dbReference type="InterPro" id="IPR008503">
    <property type="entry name" value="Asp_endopeptidase"/>
</dbReference>